<evidence type="ECO:0000256" key="13">
    <source>
        <dbReference type="ARBA" id="ARBA00040794"/>
    </source>
</evidence>
<dbReference type="NCBIfam" id="TIGR00586">
    <property type="entry name" value="mutt"/>
    <property type="match status" value="1"/>
</dbReference>
<evidence type="ECO:0000313" key="20">
    <source>
        <dbReference type="EMBL" id="PWG65276.1"/>
    </source>
</evidence>
<name>A0A2U2N7W1_9GAMM</name>
<keyword evidence="6" id="KW-0227">DNA damage</keyword>
<dbReference type="InterPro" id="IPR013785">
    <property type="entry name" value="Aldolase_TIM"/>
</dbReference>
<dbReference type="GO" id="GO:0006281">
    <property type="term" value="P:DNA repair"/>
    <property type="evidence" value="ECO:0007669"/>
    <property type="project" value="UniProtKB-KW"/>
</dbReference>
<dbReference type="Gene3D" id="3.20.20.70">
    <property type="entry name" value="Aldolase class I"/>
    <property type="match status" value="1"/>
</dbReference>
<evidence type="ECO:0000256" key="10">
    <source>
        <dbReference type="ARBA" id="ARBA00035861"/>
    </source>
</evidence>
<evidence type="ECO:0000313" key="21">
    <source>
        <dbReference type="Proteomes" id="UP000245474"/>
    </source>
</evidence>
<dbReference type="GO" id="GO:0006260">
    <property type="term" value="P:DNA replication"/>
    <property type="evidence" value="ECO:0007669"/>
    <property type="project" value="UniProtKB-KW"/>
</dbReference>
<gene>
    <name evidence="20" type="ORF">DEM34_02495</name>
</gene>
<organism evidence="20 21">
    <name type="scientific">Sediminicurvatus halobius</name>
    <dbReference type="NCBI Taxonomy" id="2182432"/>
    <lineage>
        <taxon>Bacteria</taxon>
        <taxon>Pseudomonadati</taxon>
        <taxon>Pseudomonadota</taxon>
        <taxon>Gammaproteobacteria</taxon>
        <taxon>Chromatiales</taxon>
        <taxon>Ectothiorhodospiraceae</taxon>
        <taxon>Sediminicurvatus</taxon>
    </lineage>
</organism>
<dbReference type="EC" id="3.6.1.55" evidence="12"/>
<dbReference type="PANTHER" id="PTHR47707:SF1">
    <property type="entry name" value="NUDIX HYDROLASE FAMILY PROTEIN"/>
    <property type="match status" value="1"/>
</dbReference>
<protein>
    <recommendedName>
        <fullName evidence="13">8-oxo-dGTP diphosphatase</fullName>
        <ecNumber evidence="12">3.6.1.55</ecNumber>
    </recommendedName>
    <alternativeName>
        <fullName evidence="16">7,8-dihydro-8-oxoguanine-triphosphatase</fullName>
    </alternativeName>
    <alternativeName>
        <fullName evidence="15">Mutator protein MutT</fullName>
    </alternativeName>
    <alternativeName>
        <fullName evidence="14">dGTP pyrophosphohydrolase</fullName>
    </alternativeName>
</protein>
<keyword evidence="4" id="KW-0235">DNA replication</keyword>
<dbReference type="GO" id="GO:0009228">
    <property type="term" value="P:thiamine biosynthetic process"/>
    <property type="evidence" value="ECO:0007669"/>
    <property type="project" value="UniProtKB-KW"/>
</dbReference>
<dbReference type="EMBL" id="QFFI01000003">
    <property type="protein sequence ID" value="PWG65276.1"/>
    <property type="molecule type" value="Genomic_DNA"/>
</dbReference>
<dbReference type="Pfam" id="PF02581">
    <property type="entry name" value="TMP-TENI"/>
    <property type="match status" value="1"/>
</dbReference>
<comment type="catalytic activity">
    <reaction evidence="10">
        <text>8-oxo-dGTP + H2O = 8-oxo-dGMP + diphosphate + H(+)</text>
        <dbReference type="Rhea" id="RHEA:31575"/>
        <dbReference type="ChEBI" id="CHEBI:15377"/>
        <dbReference type="ChEBI" id="CHEBI:15378"/>
        <dbReference type="ChEBI" id="CHEBI:33019"/>
        <dbReference type="ChEBI" id="CHEBI:63224"/>
        <dbReference type="ChEBI" id="CHEBI:77896"/>
        <dbReference type="EC" id="3.6.1.55"/>
    </reaction>
</comment>
<evidence type="ECO:0000256" key="7">
    <source>
        <dbReference type="ARBA" id="ARBA00022801"/>
    </source>
</evidence>
<evidence type="ECO:0000256" key="2">
    <source>
        <dbReference type="ARBA" id="ARBA00005582"/>
    </source>
</evidence>
<comment type="similarity">
    <text evidence="2">Belongs to the Nudix hydrolase family.</text>
</comment>
<dbReference type="NCBIfam" id="NF006530">
    <property type="entry name" value="PRK08999.1"/>
    <property type="match status" value="1"/>
</dbReference>
<comment type="catalytic activity">
    <reaction evidence="11">
        <text>8-oxo-GTP + H2O = 8-oxo-GMP + diphosphate + H(+)</text>
        <dbReference type="Rhea" id="RHEA:67616"/>
        <dbReference type="ChEBI" id="CHEBI:15377"/>
        <dbReference type="ChEBI" id="CHEBI:15378"/>
        <dbReference type="ChEBI" id="CHEBI:33019"/>
        <dbReference type="ChEBI" id="CHEBI:143553"/>
        <dbReference type="ChEBI" id="CHEBI:145694"/>
    </reaction>
</comment>
<evidence type="ECO:0000256" key="4">
    <source>
        <dbReference type="ARBA" id="ARBA00022705"/>
    </source>
</evidence>
<dbReference type="SUPFAM" id="SSF55811">
    <property type="entry name" value="Nudix"/>
    <property type="match status" value="1"/>
</dbReference>
<evidence type="ECO:0000256" key="8">
    <source>
        <dbReference type="ARBA" id="ARBA00022842"/>
    </source>
</evidence>
<keyword evidence="5 18" id="KW-0479">Metal-binding</keyword>
<feature type="binding site" evidence="18">
    <location>
        <position position="65"/>
    </location>
    <ligand>
        <name>Mg(2+)</name>
        <dbReference type="ChEBI" id="CHEBI:18420"/>
    </ligand>
</feature>
<evidence type="ECO:0000256" key="15">
    <source>
        <dbReference type="ARBA" id="ARBA00041979"/>
    </source>
</evidence>
<evidence type="ECO:0000256" key="14">
    <source>
        <dbReference type="ARBA" id="ARBA00041592"/>
    </source>
</evidence>
<dbReference type="OrthoDB" id="9810648at2"/>
<evidence type="ECO:0000256" key="16">
    <source>
        <dbReference type="ARBA" id="ARBA00042798"/>
    </source>
</evidence>
<dbReference type="InterPro" id="IPR020084">
    <property type="entry name" value="NUDIX_hydrolase_CS"/>
</dbReference>
<dbReference type="SUPFAM" id="SSF51391">
    <property type="entry name" value="Thiamin phosphate synthase"/>
    <property type="match status" value="1"/>
</dbReference>
<evidence type="ECO:0000256" key="17">
    <source>
        <dbReference type="PIRSR" id="PIRSR603561-1"/>
    </source>
</evidence>
<evidence type="ECO:0000256" key="18">
    <source>
        <dbReference type="PIRSR" id="PIRSR603561-2"/>
    </source>
</evidence>
<keyword evidence="3" id="KW-0515">Mutator protein</keyword>
<dbReference type="Gene3D" id="3.90.79.10">
    <property type="entry name" value="Nucleoside Triphosphate Pyrophosphohydrolase"/>
    <property type="match status" value="1"/>
</dbReference>
<evidence type="ECO:0000256" key="12">
    <source>
        <dbReference type="ARBA" id="ARBA00038905"/>
    </source>
</evidence>
<dbReference type="AlphaFoldDB" id="A0A2U2N7W1"/>
<comment type="cofactor">
    <cofactor evidence="1 18">
        <name>Mg(2+)</name>
        <dbReference type="ChEBI" id="CHEBI:18420"/>
    </cofactor>
</comment>
<dbReference type="GO" id="GO:0046872">
    <property type="term" value="F:metal ion binding"/>
    <property type="evidence" value="ECO:0007669"/>
    <property type="project" value="UniProtKB-KW"/>
</dbReference>
<dbReference type="FunFam" id="3.90.79.10:FF:000014">
    <property type="entry name" value="8-oxo-dGTP diphosphatase MutT"/>
    <property type="match status" value="1"/>
</dbReference>
<feature type="domain" description="Nudix hydrolase" evidence="19">
    <location>
        <begin position="9"/>
        <end position="136"/>
    </location>
</feature>
<comment type="caution">
    <text evidence="20">The sequence shown here is derived from an EMBL/GenBank/DDBJ whole genome shotgun (WGS) entry which is preliminary data.</text>
</comment>
<keyword evidence="8 18" id="KW-0460">Magnesium</keyword>
<dbReference type="PROSITE" id="PS00893">
    <property type="entry name" value="NUDIX_BOX"/>
    <property type="match status" value="1"/>
</dbReference>
<feature type="binding site" evidence="17">
    <location>
        <position position="127"/>
    </location>
    <ligand>
        <name>8-oxo-dGTP</name>
        <dbReference type="ChEBI" id="CHEBI:77896"/>
    </ligand>
</feature>
<evidence type="ECO:0000256" key="3">
    <source>
        <dbReference type="ARBA" id="ARBA00022457"/>
    </source>
</evidence>
<accession>A0A2U2N7W1</accession>
<dbReference type="GO" id="GO:0044716">
    <property type="term" value="F:8-oxo-GDP phosphatase activity"/>
    <property type="evidence" value="ECO:0007669"/>
    <property type="project" value="TreeGrafter"/>
</dbReference>
<reference evidence="20 21" key="1">
    <citation type="submission" date="2018-05" db="EMBL/GenBank/DDBJ databases">
        <title>Spiribacter halobius sp. nov., a moderately halophilic bacterium isolated from marine solar saltern.</title>
        <authorList>
            <person name="Zheng W.-S."/>
            <person name="Lu D.-C."/>
            <person name="Du Z.-J."/>
        </authorList>
    </citation>
    <scope>NUCLEOTIDE SEQUENCE [LARGE SCALE GENOMIC DNA]</scope>
    <source>
        <strain evidence="20 21">E85</strain>
    </source>
</reference>
<evidence type="ECO:0000256" key="1">
    <source>
        <dbReference type="ARBA" id="ARBA00001946"/>
    </source>
</evidence>
<feature type="binding site" evidence="17">
    <location>
        <begin position="42"/>
        <end position="45"/>
    </location>
    <ligand>
        <name>8-oxo-dGTP</name>
        <dbReference type="ChEBI" id="CHEBI:77896"/>
    </ligand>
</feature>
<keyword evidence="9" id="KW-0234">DNA repair</keyword>
<dbReference type="InterPro" id="IPR003561">
    <property type="entry name" value="Mutator_MutT"/>
</dbReference>
<evidence type="ECO:0000259" key="19">
    <source>
        <dbReference type="PROSITE" id="PS51462"/>
    </source>
</evidence>
<keyword evidence="7" id="KW-0378">Hydrolase</keyword>
<dbReference type="GO" id="GO:0035539">
    <property type="term" value="F:8-oxo-7,8-dihydrodeoxyguanosine triphosphate pyrophosphatase activity"/>
    <property type="evidence" value="ECO:0007669"/>
    <property type="project" value="UniProtKB-EC"/>
</dbReference>
<feature type="binding site" evidence="17">
    <location>
        <position position="36"/>
    </location>
    <ligand>
        <name>8-oxo-dGTP</name>
        <dbReference type="ChEBI" id="CHEBI:77896"/>
    </ligand>
</feature>
<keyword evidence="21" id="KW-1185">Reference proteome</keyword>
<dbReference type="PROSITE" id="PS51462">
    <property type="entry name" value="NUDIX"/>
    <property type="match status" value="1"/>
</dbReference>
<dbReference type="InterPro" id="IPR015797">
    <property type="entry name" value="NUDIX_hydrolase-like_dom_sf"/>
</dbReference>
<dbReference type="InterPro" id="IPR000086">
    <property type="entry name" value="NUDIX_hydrolase_dom"/>
</dbReference>
<feature type="binding site" evidence="18">
    <location>
        <position position="45"/>
    </location>
    <ligand>
        <name>Mg(2+)</name>
        <dbReference type="ChEBI" id="CHEBI:18420"/>
    </ligand>
</feature>
<evidence type="ECO:0000256" key="5">
    <source>
        <dbReference type="ARBA" id="ARBA00022723"/>
    </source>
</evidence>
<feature type="binding site" evidence="17">
    <location>
        <position position="31"/>
    </location>
    <ligand>
        <name>8-oxo-dGTP</name>
        <dbReference type="ChEBI" id="CHEBI:77896"/>
    </ligand>
</feature>
<dbReference type="InterPro" id="IPR029119">
    <property type="entry name" value="MutY_C"/>
</dbReference>
<dbReference type="InterPro" id="IPR020476">
    <property type="entry name" value="Nudix_hydrolase"/>
</dbReference>
<evidence type="ECO:0000256" key="11">
    <source>
        <dbReference type="ARBA" id="ARBA00036904"/>
    </source>
</evidence>
<proteinExistence type="inferred from homology"/>
<dbReference type="CDD" id="cd03425">
    <property type="entry name" value="NUDIX_MutT_NudA_like"/>
    <property type="match status" value="1"/>
</dbReference>
<evidence type="ECO:0000256" key="6">
    <source>
        <dbReference type="ARBA" id="ARBA00022763"/>
    </source>
</evidence>
<dbReference type="InterPro" id="IPR036206">
    <property type="entry name" value="ThiamineP_synth_sf"/>
</dbReference>
<dbReference type="Pfam" id="PF14815">
    <property type="entry name" value="NUDIX_4"/>
    <property type="match status" value="1"/>
</dbReference>
<dbReference type="PRINTS" id="PR00502">
    <property type="entry name" value="NUDIXFAMILY"/>
</dbReference>
<dbReference type="GO" id="GO:0044715">
    <property type="term" value="F:8-oxo-dGDP phosphatase activity"/>
    <property type="evidence" value="ECO:0007669"/>
    <property type="project" value="TreeGrafter"/>
</dbReference>
<evidence type="ECO:0000256" key="9">
    <source>
        <dbReference type="ARBA" id="ARBA00023204"/>
    </source>
</evidence>
<dbReference type="InterPro" id="IPR047127">
    <property type="entry name" value="MutT-like"/>
</dbReference>
<dbReference type="PANTHER" id="PTHR47707">
    <property type="entry name" value="8-OXO-DGTP DIPHOSPHATASE"/>
    <property type="match status" value="1"/>
</dbReference>
<sequence>MPLDTPPSKGAVSVAAGVLRDRQGRVLVTRRADHRHQGGLWEFPGGKIEPGESVEAALARELAEELGIRVQASRPLIRVPYRYPDKQVCLEVHEVTQFEGEPQGLEGQPLRWLPTAALEAGLFPAANRPIITAVRLPGVYVISPDADDPQRWLAALEATLARGARLLQMRVRGAPGERRPLAEQALDRTRAAGAKLLINGDPPLAAALGADGVHLTARQLAECDSRPLPTPHLVAASCHDPAELARAARLGIDFAVLGPVAATASHPDADPLGWERFAAWTADAPLPVYALGGLSPADRDTARAQGAQGVAGIRAFWGPDTGDAHLPR</sequence>
<dbReference type="InterPro" id="IPR022998">
    <property type="entry name" value="ThiamineP_synth_TenI"/>
</dbReference>
<dbReference type="Proteomes" id="UP000245474">
    <property type="component" value="Unassembled WGS sequence"/>
</dbReference>
<dbReference type="CDD" id="cd00564">
    <property type="entry name" value="TMP_TenI"/>
    <property type="match status" value="1"/>
</dbReference>
<dbReference type="GO" id="GO:0008413">
    <property type="term" value="F:8-oxo-7,8-dihydroguanosine triphosphate pyrophosphatase activity"/>
    <property type="evidence" value="ECO:0007669"/>
    <property type="project" value="InterPro"/>
</dbReference>